<gene>
    <name evidence="1" type="ORF">FO440_13420</name>
</gene>
<dbReference type="RefSeq" id="WP_144248777.1">
    <property type="nucleotide sequence ID" value="NZ_VLPK01000002.1"/>
</dbReference>
<name>A0A556MLR4_9SPHI</name>
<accession>A0A556MLR4</accession>
<protein>
    <recommendedName>
        <fullName evidence="3">Glycoside hydrolase family 42 N-terminal domain-containing protein</fullName>
    </recommendedName>
</protein>
<dbReference type="SUPFAM" id="SSF51445">
    <property type="entry name" value="(Trans)glycosidases"/>
    <property type="match status" value="1"/>
</dbReference>
<dbReference type="InterPro" id="IPR051923">
    <property type="entry name" value="Glycosyl_Hydrolase_39"/>
</dbReference>
<keyword evidence="2" id="KW-1185">Reference proteome</keyword>
<sequence length="528" mass="59727">MLKLFIQTIVIGYVLFGLACAQKHNHTIKENIKLNVVQNNSPTFDDFLGINGFEWDFLDKSGSRVNKKQLENMRSFTGFRHYMDWERIESEKGVYTFNPTHSGGFNYDSVYLACKENNIEVLACLKNTPAWLANTYPKDKQSADVVPVPYGSDRLNPRSYLYQAKAAFQFAARYGNNKIIDRKLVDVSQTPRWPHDEANDIKVGLGYVHYIECGNEVDKDWLGPGIQQSAEQYAANLSAFYDGDKGRLGKNVGIKSADPTMVVVMSGLSAPTPNYVVGMINWCRKHRGLKADGSVDLCFDIINYHFYNCDAVLEGDERTVGKAPELSTAAKVADSFVAMSKKYANSMPVWITESGYDINPKSPQRAIKIGNKPVLITQADWMIRSAFLYTRHQLKKSFFYMVDDVNVNDPIQYSSSGFIDRDNKKRPVADYFLQVKKLLGAYSYKQTISSDPVVDIYTKGNKDIYILYVPDEKGREAFYNLNPGKSSAIRINYLVPGANQMRSETIHVTKPAFKIKVTETPIFVEILN</sequence>
<reference evidence="1 2" key="1">
    <citation type="submission" date="2019-07" db="EMBL/GenBank/DDBJ databases">
        <authorList>
            <person name="Huq M.A."/>
        </authorList>
    </citation>
    <scope>NUCLEOTIDE SEQUENCE [LARGE SCALE GENOMIC DNA]</scope>
    <source>
        <strain evidence="1 2">MAH-19</strain>
    </source>
</reference>
<evidence type="ECO:0000313" key="1">
    <source>
        <dbReference type="EMBL" id="TSJ40739.1"/>
    </source>
</evidence>
<dbReference type="PANTHER" id="PTHR12631">
    <property type="entry name" value="ALPHA-L-IDURONIDASE"/>
    <property type="match status" value="1"/>
</dbReference>
<evidence type="ECO:0008006" key="3">
    <source>
        <dbReference type="Google" id="ProtNLM"/>
    </source>
</evidence>
<dbReference type="GO" id="GO:0004553">
    <property type="term" value="F:hydrolase activity, hydrolyzing O-glycosyl compounds"/>
    <property type="evidence" value="ECO:0007669"/>
    <property type="project" value="TreeGrafter"/>
</dbReference>
<dbReference type="PROSITE" id="PS51257">
    <property type="entry name" value="PROKAR_LIPOPROTEIN"/>
    <property type="match status" value="1"/>
</dbReference>
<proteinExistence type="predicted"/>
<dbReference type="Proteomes" id="UP000318733">
    <property type="component" value="Unassembled WGS sequence"/>
</dbReference>
<organism evidence="1 2">
    <name type="scientific">Mucilaginibacter corticis</name>
    <dbReference type="NCBI Taxonomy" id="2597670"/>
    <lineage>
        <taxon>Bacteria</taxon>
        <taxon>Pseudomonadati</taxon>
        <taxon>Bacteroidota</taxon>
        <taxon>Sphingobacteriia</taxon>
        <taxon>Sphingobacteriales</taxon>
        <taxon>Sphingobacteriaceae</taxon>
        <taxon>Mucilaginibacter</taxon>
    </lineage>
</organism>
<dbReference type="Gene3D" id="3.20.20.80">
    <property type="entry name" value="Glycosidases"/>
    <property type="match status" value="1"/>
</dbReference>
<dbReference type="AlphaFoldDB" id="A0A556MLR4"/>
<comment type="caution">
    <text evidence="1">The sequence shown here is derived from an EMBL/GenBank/DDBJ whole genome shotgun (WGS) entry which is preliminary data.</text>
</comment>
<evidence type="ECO:0000313" key="2">
    <source>
        <dbReference type="Proteomes" id="UP000318733"/>
    </source>
</evidence>
<dbReference type="EMBL" id="VLPK01000002">
    <property type="protein sequence ID" value="TSJ40739.1"/>
    <property type="molecule type" value="Genomic_DNA"/>
</dbReference>
<dbReference type="OrthoDB" id="177731at2"/>
<dbReference type="InterPro" id="IPR017853">
    <property type="entry name" value="GH"/>
</dbReference>
<dbReference type="PANTHER" id="PTHR12631:SF10">
    <property type="entry name" value="BETA-XYLOSIDASE-LIKE PROTEIN-RELATED"/>
    <property type="match status" value="1"/>
</dbReference>